<comment type="caution">
    <text evidence="4">The sequence shown here is derived from an EMBL/GenBank/DDBJ whole genome shotgun (WGS) entry which is preliminary data.</text>
</comment>
<organism evidence="4 5">
    <name type="scientific">Blepharisma stoltei</name>
    <dbReference type="NCBI Taxonomy" id="1481888"/>
    <lineage>
        <taxon>Eukaryota</taxon>
        <taxon>Sar</taxon>
        <taxon>Alveolata</taxon>
        <taxon>Ciliophora</taxon>
        <taxon>Postciliodesmatophora</taxon>
        <taxon>Heterotrichea</taxon>
        <taxon>Heterotrichida</taxon>
        <taxon>Blepharismidae</taxon>
        <taxon>Blepharisma</taxon>
    </lineage>
</organism>
<dbReference type="AlphaFoldDB" id="A0AAU9JU90"/>
<dbReference type="InterPro" id="IPR004553">
    <property type="entry name" value="HMG_CoA_Rdtase_bac-typ"/>
</dbReference>
<keyword evidence="3" id="KW-0256">Endoplasmic reticulum</keyword>
<proteinExistence type="inferred from homology"/>
<evidence type="ECO:0000256" key="1">
    <source>
        <dbReference type="ARBA" id="ARBA00007661"/>
    </source>
</evidence>
<name>A0AAU9JU90_9CILI</name>
<sequence>MSESLTHMSGFHKKTIQERQEIIRALFPQVNGSISDGGLDLKTADLMIENCIGRLSLPLGLGLYFQVNNKNYIVPMCTEEPSIVAAATSAAKLIKQHGGFKSSSTAPIMTGQIQLLDIEPTDAKTIIESHKEKLIKKANQEYCPRMVIRGGGVIDIAFIQLSAVMGIVEISVNVCDAMGANIVNSLCENLAKDVLALIPNCRTGLRILSNYCTQRRVITEFRIPIEDMAYKSLPGLDVSKRMIEALEFARLSVYRACTHNKGILNGIDAVGLATGQDTRGIEAAAHAWCCRNGNYQPLTEFWTEGNFFYGRLEIPIAVGTQGGALKSNSLYQTTQYILGFPSALELAQVMASVGLACNFSSLRAMVTEGIQRGHMGLHAKNIAIAAGVPSELVDEVVEYMKQRKSITHQTALEYLAAHQLHTLAKKQKGQQNALNTFYVDIPDGIPPFKLSIAFDCPTLHGIHIVIDNKAKPFSTELIMDIHEKLFGRHKYEWIINFLAMLEFVRFEPKLPRANAELRNKMKFLCIWLDLISISLLNCWDIHKVGQVFLAITQRDDLSLGRLVKGADSYIEFAVYLVRELWNIFNYHIDGWISQTVQNSNVLAEEIRREAKTVLFSNIRAKQDGDLSFDDFFEYRKKQMCATLMFLCDLLGETKIDVELIRKITEVGDILETMSTSIRDLNKVKKNDMTKPNSYLYWLKFFKEEEKTGEDKYIMYIQQKIDFRQEHMSKSQQKILKVARKFLSAYYNPIPKL</sequence>
<dbReference type="SUPFAM" id="SSF55035">
    <property type="entry name" value="NAD-binding domain of HMG-CoA reductase"/>
    <property type="match status" value="1"/>
</dbReference>
<dbReference type="Proteomes" id="UP001162131">
    <property type="component" value="Unassembled WGS sequence"/>
</dbReference>
<dbReference type="Pfam" id="PF00368">
    <property type="entry name" value="HMG-CoA_red"/>
    <property type="match status" value="1"/>
</dbReference>
<dbReference type="Gene3D" id="3.90.770.10">
    <property type="entry name" value="3-hydroxy-3-methylglutaryl-coenzyme A Reductase, Chain A, domain 2"/>
    <property type="match status" value="2"/>
</dbReference>
<evidence type="ECO:0000256" key="2">
    <source>
        <dbReference type="ARBA" id="ARBA00023002"/>
    </source>
</evidence>
<evidence type="ECO:0000256" key="3">
    <source>
        <dbReference type="RuleBase" id="RU361219"/>
    </source>
</evidence>
<reference evidence="4" key="1">
    <citation type="submission" date="2021-09" db="EMBL/GenBank/DDBJ databases">
        <authorList>
            <consortium name="AG Swart"/>
            <person name="Singh M."/>
            <person name="Singh A."/>
            <person name="Seah K."/>
            <person name="Emmerich C."/>
        </authorList>
    </citation>
    <scope>NUCLEOTIDE SEQUENCE</scope>
    <source>
        <strain evidence="4">ATCC30299</strain>
    </source>
</reference>
<dbReference type="InterPro" id="IPR023074">
    <property type="entry name" value="HMG_CoA_Rdtase_cat_sf"/>
</dbReference>
<dbReference type="GO" id="GO:0004420">
    <property type="term" value="F:hydroxymethylglutaryl-CoA reductase (NADPH) activity"/>
    <property type="evidence" value="ECO:0007669"/>
    <property type="project" value="InterPro"/>
</dbReference>
<evidence type="ECO:0000313" key="5">
    <source>
        <dbReference type="Proteomes" id="UP001162131"/>
    </source>
</evidence>
<dbReference type="GO" id="GO:0005789">
    <property type="term" value="C:endoplasmic reticulum membrane"/>
    <property type="evidence" value="ECO:0007669"/>
    <property type="project" value="UniProtKB-SubCell"/>
</dbReference>
<dbReference type="GO" id="GO:0015936">
    <property type="term" value="P:coenzyme A metabolic process"/>
    <property type="evidence" value="ECO:0007669"/>
    <property type="project" value="InterPro"/>
</dbReference>
<dbReference type="InterPro" id="IPR009029">
    <property type="entry name" value="HMG_CoA_Rdtase_sub-bd_dom_sf"/>
</dbReference>
<keyword evidence="5" id="KW-1185">Reference proteome</keyword>
<dbReference type="InterPro" id="IPR009023">
    <property type="entry name" value="HMG_CoA_Rdtase_NAD(P)-bd_sf"/>
</dbReference>
<dbReference type="Gene3D" id="1.10.8.660">
    <property type="match status" value="1"/>
</dbReference>
<dbReference type="PROSITE" id="PS01192">
    <property type="entry name" value="HMG_COA_REDUCTASE_3"/>
    <property type="match status" value="1"/>
</dbReference>
<comment type="similarity">
    <text evidence="1 3">Belongs to the HMG-CoA reductase family.</text>
</comment>
<comment type="subcellular location">
    <subcellularLocation>
        <location evidence="3">Endoplasmic reticulum membrane</location>
        <topology evidence="3">Multi-pass membrane protein</topology>
    </subcellularLocation>
</comment>
<dbReference type="PROSITE" id="PS50065">
    <property type="entry name" value="HMG_COA_REDUCTASE_4"/>
    <property type="match status" value="1"/>
</dbReference>
<dbReference type="PANTHER" id="PTHR10572">
    <property type="entry name" value="3-HYDROXY-3-METHYLGLUTARYL-COENZYME A REDUCTASE"/>
    <property type="match status" value="1"/>
</dbReference>
<keyword evidence="2 3" id="KW-0560">Oxidoreductase</keyword>
<dbReference type="CDD" id="cd00644">
    <property type="entry name" value="HMG-CoA_reductase_classII"/>
    <property type="match status" value="1"/>
</dbReference>
<accession>A0AAU9JU90</accession>
<dbReference type="PANTHER" id="PTHR10572:SF24">
    <property type="entry name" value="3-HYDROXY-3-METHYLGLUTARYL-COENZYME A REDUCTASE"/>
    <property type="match status" value="1"/>
</dbReference>
<evidence type="ECO:0000313" key="4">
    <source>
        <dbReference type="EMBL" id="CAG9327007.1"/>
    </source>
</evidence>
<dbReference type="InterPro" id="IPR002202">
    <property type="entry name" value="HMG_CoA_Rdtase"/>
</dbReference>
<protein>
    <recommendedName>
        <fullName evidence="3">3-hydroxy-3-methylglutaryl coenzyme A reductase</fullName>
        <shortName evidence="3">HMG-CoA reductase</shortName>
    </recommendedName>
</protein>
<dbReference type="InterPro" id="IPR023076">
    <property type="entry name" value="HMG_CoA_Rdtase_CS"/>
</dbReference>
<gene>
    <name evidence="4" type="ORF">BSTOLATCC_MIC42265</name>
</gene>
<dbReference type="NCBIfam" id="TIGR00532">
    <property type="entry name" value="HMG_CoA_R_NAD"/>
    <property type="match status" value="1"/>
</dbReference>
<dbReference type="SUPFAM" id="SSF56542">
    <property type="entry name" value="Substrate-binding domain of HMG-CoA reductase"/>
    <property type="match status" value="1"/>
</dbReference>
<dbReference type="EMBL" id="CAJZBQ010000041">
    <property type="protein sequence ID" value="CAG9327007.1"/>
    <property type="molecule type" value="Genomic_DNA"/>
</dbReference>